<dbReference type="InterPro" id="IPR036188">
    <property type="entry name" value="FAD/NAD-bd_sf"/>
</dbReference>
<feature type="region of interest" description="Disordered" evidence="1">
    <location>
        <begin position="1"/>
        <end position="46"/>
    </location>
</feature>
<name>A0A2J8MZX1_PANTR</name>
<reference evidence="2 3" key="1">
    <citation type="submission" date="2017-12" db="EMBL/GenBank/DDBJ databases">
        <title>High-resolution comparative analysis of great ape genomes.</title>
        <authorList>
            <person name="Pollen A."/>
            <person name="Hastie A."/>
            <person name="Hormozdiari F."/>
            <person name="Dougherty M."/>
            <person name="Liu R."/>
            <person name="Chaisson M."/>
            <person name="Hoppe E."/>
            <person name="Hill C."/>
            <person name="Pang A."/>
            <person name="Hillier L."/>
            <person name="Baker C."/>
            <person name="Armstrong J."/>
            <person name="Shendure J."/>
            <person name="Paten B."/>
            <person name="Wilson R."/>
            <person name="Chao H."/>
            <person name="Schneider V."/>
            <person name="Ventura M."/>
            <person name="Kronenberg Z."/>
            <person name="Murali S."/>
            <person name="Gordon D."/>
            <person name="Cantsilieris S."/>
            <person name="Munson K."/>
            <person name="Nelson B."/>
            <person name="Raja A."/>
            <person name="Underwood J."/>
            <person name="Diekhans M."/>
            <person name="Fiddes I."/>
            <person name="Haussler D."/>
            <person name="Eichler E."/>
        </authorList>
    </citation>
    <scope>NUCLEOTIDE SEQUENCE [LARGE SCALE GENOMIC DNA]</scope>
    <source>
        <strain evidence="2">Yerkes chimp pedigree #C0471</strain>
    </source>
</reference>
<accession>A0A2J8MZX1</accession>
<dbReference type="Proteomes" id="UP000236370">
    <property type="component" value="Unassembled WGS sequence"/>
</dbReference>
<dbReference type="EMBL" id="NBAG03000240">
    <property type="protein sequence ID" value="PNI65063.1"/>
    <property type="molecule type" value="Genomic_DNA"/>
</dbReference>
<feature type="non-terminal residue" evidence="2">
    <location>
        <position position="96"/>
    </location>
</feature>
<feature type="compositionally biased region" description="Polar residues" evidence="1">
    <location>
        <begin position="18"/>
        <end position="34"/>
    </location>
</feature>
<protein>
    <submittedName>
        <fullName evidence="2">TXNRD1 isoform 21</fullName>
    </submittedName>
</protein>
<dbReference type="SUPFAM" id="SSF51905">
    <property type="entry name" value="FAD/NAD(P)-binding domain"/>
    <property type="match status" value="1"/>
</dbReference>
<evidence type="ECO:0000313" key="2">
    <source>
        <dbReference type="EMBL" id="PNI65063.1"/>
    </source>
</evidence>
<dbReference type="AlphaFoldDB" id="A0A2J8MZX1"/>
<comment type="caution">
    <text evidence="2">The sequence shown here is derived from an EMBL/GenBank/DDBJ whole genome shotgun (WGS) entry which is preliminary data.</text>
</comment>
<evidence type="ECO:0000313" key="3">
    <source>
        <dbReference type="Proteomes" id="UP000236370"/>
    </source>
</evidence>
<evidence type="ECO:0000256" key="1">
    <source>
        <dbReference type="SAM" id="MobiDB-lite"/>
    </source>
</evidence>
<proteinExistence type="predicted"/>
<gene>
    <name evidence="2" type="ORF">CK820_G0016048</name>
</gene>
<sequence length="96" mass="10040">MPAMLPTGSHSAVLPPSHCSTAPPSTSQEPSSSADPKLCLSLPTSDGRQERNVQFGLAYQEGRLQKLLKMNGPEDLPESYDYDLIIIGGGSGGLAA</sequence>
<organism evidence="2 3">
    <name type="scientific">Pan troglodytes</name>
    <name type="common">Chimpanzee</name>
    <dbReference type="NCBI Taxonomy" id="9598"/>
    <lineage>
        <taxon>Eukaryota</taxon>
        <taxon>Metazoa</taxon>
        <taxon>Chordata</taxon>
        <taxon>Craniata</taxon>
        <taxon>Vertebrata</taxon>
        <taxon>Euteleostomi</taxon>
        <taxon>Mammalia</taxon>
        <taxon>Eutheria</taxon>
        <taxon>Euarchontoglires</taxon>
        <taxon>Primates</taxon>
        <taxon>Haplorrhini</taxon>
        <taxon>Catarrhini</taxon>
        <taxon>Hominidae</taxon>
        <taxon>Pan</taxon>
    </lineage>
</organism>